<dbReference type="InterPro" id="IPR036770">
    <property type="entry name" value="Ankyrin_rpt-contain_sf"/>
</dbReference>
<evidence type="ECO:0000313" key="5">
    <source>
        <dbReference type="EMBL" id="KAK7398737.1"/>
    </source>
</evidence>
<evidence type="ECO:0000313" key="6">
    <source>
        <dbReference type="Proteomes" id="UP001498476"/>
    </source>
</evidence>
<dbReference type="Proteomes" id="UP001498476">
    <property type="component" value="Unassembled WGS sequence"/>
</dbReference>
<proteinExistence type="predicted"/>
<sequence length="582" mass="64072">MEVLGAVASSLALLEISLKTANFLQGISNIQSDYEDLKLQIVNINAIIKDFQNVPRLFPNIPGLPQLSEPLSMALADQQLQDIKKELDDIATYCADDKRSQAKKAKWILKRNRIATLTQKARDAKSNLQMAMGCQTASLSAIQCIAGHRSHLDVIAALQSLRYIQSTSLPPAPQPTLGEVTDSYIEESQTTTNADISKDSVDDANVNQQDWSGMTPLMVAALYNRVECMRLFLKAGCNIQQDNEGDCAIHYAAQRCSTDAVGLLLAAGASASARGLNGRTPLHLLAVNPASTKTDAIEKTIQLLLVTKDADLEARDINGHTPAMFALCESNLPVLRCLIEAGASLYTNDVYSQNTIHLTAMYAHIEVLEYLLSLDIKVFSGINPESLSTYDLTPWDYFLWTLQGSPFQMGSRRRPSPAEQDAFASLYQALRDQVSRQEIRLLERAVEFLGQGHFDDARAQLSIIIDQKREWEQDDLAGWYRGIEKSIQLGEVESAIEILTDDIEECTTRIGASPWDIENRWGIKGPVVFSSSSEGGDDEEEETIHSEDEDGASESADDAAQASDEDGSETDEETGRIVTVDY</sequence>
<evidence type="ECO:0008006" key="7">
    <source>
        <dbReference type="Google" id="ProtNLM"/>
    </source>
</evidence>
<evidence type="ECO:0000256" key="4">
    <source>
        <dbReference type="SAM" id="MobiDB-lite"/>
    </source>
</evidence>
<dbReference type="PANTHER" id="PTHR24173">
    <property type="entry name" value="ANKYRIN REPEAT CONTAINING"/>
    <property type="match status" value="1"/>
</dbReference>
<dbReference type="SMART" id="SM00248">
    <property type="entry name" value="ANK"/>
    <property type="match status" value="5"/>
</dbReference>
<feature type="repeat" description="ANK" evidence="3">
    <location>
        <begin position="318"/>
        <end position="350"/>
    </location>
</feature>
<feature type="repeat" description="ANK" evidence="3">
    <location>
        <begin position="244"/>
        <end position="276"/>
    </location>
</feature>
<keyword evidence="2 3" id="KW-0040">ANK repeat</keyword>
<keyword evidence="6" id="KW-1185">Reference proteome</keyword>
<dbReference type="PROSITE" id="PS50088">
    <property type="entry name" value="ANK_REPEAT"/>
    <property type="match status" value="3"/>
</dbReference>
<feature type="compositionally biased region" description="Acidic residues" evidence="4">
    <location>
        <begin position="535"/>
        <end position="572"/>
    </location>
</feature>
<evidence type="ECO:0000256" key="1">
    <source>
        <dbReference type="ARBA" id="ARBA00022737"/>
    </source>
</evidence>
<name>A0ABR1GKI6_9HYPO</name>
<feature type="region of interest" description="Disordered" evidence="4">
    <location>
        <begin position="526"/>
        <end position="582"/>
    </location>
</feature>
<protein>
    <recommendedName>
        <fullName evidence="7">NACHT-NTPase and P-loop NTPases N-terminal domain-containing protein</fullName>
    </recommendedName>
</protein>
<dbReference type="PANTHER" id="PTHR24173:SF74">
    <property type="entry name" value="ANKYRIN REPEAT DOMAIN-CONTAINING PROTEIN 16"/>
    <property type="match status" value="1"/>
</dbReference>
<dbReference type="Gene3D" id="1.25.40.20">
    <property type="entry name" value="Ankyrin repeat-containing domain"/>
    <property type="match status" value="2"/>
</dbReference>
<feature type="repeat" description="ANK" evidence="3">
    <location>
        <begin position="212"/>
        <end position="244"/>
    </location>
</feature>
<dbReference type="Pfam" id="PF12796">
    <property type="entry name" value="Ank_2"/>
    <property type="match status" value="2"/>
</dbReference>
<keyword evidence="1" id="KW-0677">Repeat</keyword>
<gene>
    <name evidence="5" type="ORF">QQX98_011881</name>
</gene>
<reference evidence="5 6" key="1">
    <citation type="journal article" date="2025" name="Microbiol. Resour. Announc.">
        <title>Draft genome sequences for Neonectria magnoliae and Neonectria punicea, canker pathogens of Liriodendron tulipifera and Acer saccharum in West Virginia.</title>
        <authorList>
            <person name="Petronek H.M."/>
            <person name="Kasson M.T."/>
            <person name="Metheny A.M."/>
            <person name="Stauder C.M."/>
            <person name="Lovett B."/>
            <person name="Lynch S.C."/>
            <person name="Garnas J.R."/>
            <person name="Kasson L.R."/>
            <person name="Stajich J.E."/>
        </authorList>
    </citation>
    <scope>NUCLEOTIDE SEQUENCE [LARGE SCALE GENOMIC DNA]</scope>
    <source>
        <strain evidence="5 6">NRRL 64653</strain>
    </source>
</reference>
<evidence type="ECO:0000256" key="2">
    <source>
        <dbReference type="ARBA" id="ARBA00023043"/>
    </source>
</evidence>
<organism evidence="5 6">
    <name type="scientific">Neonectria punicea</name>
    <dbReference type="NCBI Taxonomy" id="979145"/>
    <lineage>
        <taxon>Eukaryota</taxon>
        <taxon>Fungi</taxon>
        <taxon>Dikarya</taxon>
        <taxon>Ascomycota</taxon>
        <taxon>Pezizomycotina</taxon>
        <taxon>Sordariomycetes</taxon>
        <taxon>Hypocreomycetidae</taxon>
        <taxon>Hypocreales</taxon>
        <taxon>Nectriaceae</taxon>
        <taxon>Neonectria</taxon>
    </lineage>
</organism>
<dbReference type="PROSITE" id="PS50297">
    <property type="entry name" value="ANK_REP_REGION"/>
    <property type="match status" value="3"/>
</dbReference>
<evidence type="ECO:0000256" key="3">
    <source>
        <dbReference type="PROSITE-ProRule" id="PRU00023"/>
    </source>
</evidence>
<accession>A0ABR1GKI6</accession>
<dbReference type="EMBL" id="JAZAVJ010000309">
    <property type="protein sequence ID" value="KAK7398737.1"/>
    <property type="molecule type" value="Genomic_DNA"/>
</dbReference>
<comment type="caution">
    <text evidence="5">The sequence shown here is derived from an EMBL/GenBank/DDBJ whole genome shotgun (WGS) entry which is preliminary data.</text>
</comment>
<dbReference type="SUPFAM" id="SSF48403">
    <property type="entry name" value="Ankyrin repeat"/>
    <property type="match status" value="1"/>
</dbReference>
<dbReference type="InterPro" id="IPR002110">
    <property type="entry name" value="Ankyrin_rpt"/>
</dbReference>